<sequence>MAGSGLLGPDLAKTLPSRRQWVRSGGRQQWGTVSDGGRPCSTARYGQRWRRRADGDVQSGEARPAAGALLRRDWHRQCSGSTPQAADLASPTAAAAMAGRPLLPSPPHGHSSRLPDEAPSIAVLFLVPDPASASSLVREPPLRSGVEVTVRIDENDSHDSFEVNLSWKN</sequence>
<gene>
    <name evidence="2" type="primary">OSJNBa0042E19.31</name>
</gene>
<name>Q8LNQ7_ORYSJ</name>
<evidence type="ECO:0000313" key="2">
    <source>
        <dbReference type="EMBL" id="AAM93738.1"/>
    </source>
</evidence>
<accession>Q8LNQ7</accession>
<reference evidence="3" key="2">
    <citation type="journal article" date="2008" name="Nucleic Acids Res.">
        <title>The rice annotation project database (RAP-DB): 2008 update.</title>
        <authorList>
            <consortium name="The rice annotation project (RAP)"/>
        </authorList>
    </citation>
    <scope>GENOME REANNOTATION</scope>
    <source>
        <strain evidence="3">cv. Nipponbare</strain>
    </source>
</reference>
<reference evidence="3" key="1">
    <citation type="journal article" date="2005" name="Nature">
        <title>The map-based sequence of the rice genome.</title>
        <authorList>
            <consortium name="International rice genome sequencing project (IRGSP)"/>
            <person name="Matsumoto T."/>
            <person name="Wu J."/>
            <person name="Kanamori H."/>
            <person name="Katayose Y."/>
            <person name="Fujisawa M."/>
            <person name="Namiki N."/>
            <person name="Mizuno H."/>
            <person name="Yamamoto K."/>
            <person name="Antonio B.A."/>
            <person name="Baba T."/>
            <person name="Sakata K."/>
            <person name="Nagamura Y."/>
            <person name="Aoki H."/>
            <person name="Arikawa K."/>
            <person name="Arita K."/>
            <person name="Bito T."/>
            <person name="Chiden Y."/>
            <person name="Fujitsuka N."/>
            <person name="Fukunaka R."/>
            <person name="Hamada M."/>
            <person name="Harada C."/>
            <person name="Hayashi A."/>
            <person name="Hijishita S."/>
            <person name="Honda M."/>
            <person name="Hosokawa S."/>
            <person name="Ichikawa Y."/>
            <person name="Idonuma A."/>
            <person name="Iijima M."/>
            <person name="Ikeda M."/>
            <person name="Ikeno M."/>
            <person name="Ito K."/>
            <person name="Ito S."/>
            <person name="Ito T."/>
            <person name="Ito Y."/>
            <person name="Ito Y."/>
            <person name="Iwabuchi A."/>
            <person name="Kamiya K."/>
            <person name="Karasawa W."/>
            <person name="Kurita K."/>
            <person name="Katagiri S."/>
            <person name="Kikuta A."/>
            <person name="Kobayashi H."/>
            <person name="Kobayashi N."/>
            <person name="Machita K."/>
            <person name="Maehara T."/>
            <person name="Masukawa M."/>
            <person name="Mizubayashi T."/>
            <person name="Mukai Y."/>
            <person name="Nagasaki H."/>
            <person name="Nagata Y."/>
            <person name="Naito S."/>
            <person name="Nakashima M."/>
            <person name="Nakama Y."/>
            <person name="Nakamichi Y."/>
            <person name="Nakamura M."/>
            <person name="Meguro A."/>
            <person name="Negishi M."/>
            <person name="Ohta I."/>
            <person name="Ohta T."/>
            <person name="Okamoto M."/>
            <person name="Ono N."/>
            <person name="Saji S."/>
            <person name="Sakaguchi M."/>
            <person name="Sakai K."/>
            <person name="Shibata M."/>
            <person name="Shimokawa T."/>
            <person name="Song J."/>
            <person name="Takazaki Y."/>
            <person name="Terasawa K."/>
            <person name="Tsugane M."/>
            <person name="Tsuji K."/>
            <person name="Ueda S."/>
            <person name="Waki K."/>
            <person name="Yamagata H."/>
            <person name="Yamamoto M."/>
            <person name="Yamamoto S."/>
            <person name="Yamane H."/>
            <person name="Yoshiki S."/>
            <person name="Yoshihara R."/>
            <person name="Yukawa K."/>
            <person name="Zhong H."/>
            <person name="Yano M."/>
            <person name="Yuan Q."/>
            <person name="Ouyang S."/>
            <person name="Liu J."/>
            <person name="Jones K.M."/>
            <person name="Gansberger K."/>
            <person name="Moffat K."/>
            <person name="Hill J."/>
            <person name="Bera J."/>
            <person name="Fadrosh D."/>
            <person name="Jin S."/>
            <person name="Johri S."/>
            <person name="Kim M."/>
            <person name="Overton L."/>
            <person name="Reardon M."/>
            <person name="Tsitrin T."/>
            <person name="Vuong H."/>
            <person name="Weaver B."/>
            <person name="Ciecko A."/>
            <person name="Tallon L."/>
            <person name="Jackson J."/>
            <person name="Pai G."/>
            <person name="Aken S.V."/>
            <person name="Utterback T."/>
            <person name="Reidmuller S."/>
            <person name="Feldblyum T."/>
            <person name="Hsiao J."/>
            <person name="Zismann V."/>
            <person name="Iobst S."/>
            <person name="de Vazeille A.R."/>
            <person name="Buell C.R."/>
            <person name="Ying K."/>
            <person name="Li Y."/>
            <person name="Lu T."/>
            <person name="Huang Y."/>
            <person name="Zhao Q."/>
            <person name="Feng Q."/>
            <person name="Zhang L."/>
            <person name="Zhu J."/>
            <person name="Weng Q."/>
            <person name="Mu J."/>
            <person name="Lu Y."/>
            <person name="Fan D."/>
            <person name="Liu Y."/>
            <person name="Guan J."/>
            <person name="Zhang Y."/>
            <person name="Yu S."/>
            <person name="Liu X."/>
            <person name="Zhang Y."/>
            <person name="Hong G."/>
            <person name="Han B."/>
            <person name="Choisne N."/>
            <person name="Demange N."/>
            <person name="Orjeda G."/>
            <person name="Samain S."/>
            <person name="Cattolico L."/>
            <person name="Pelletier E."/>
            <person name="Couloux A."/>
            <person name="Segurens B."/>
            <person name="Wincker P."/>
            <person name="D'Hont A."/>
            <person name="Scarpelli C."/>
            <person name="Weissenbach J."/>
            <person name="Salanoubat M."/>
            <person name="Quetier F."/>
            <person name="Yu Y."/>
            <person name="Kim H.R."/>
            <person name="Rambo T."/>
            <person name="Currie J."/>
            <person name="Collura K."/>
            <person name="Luo M."/>
            <person name="Yang T."/>
            <person name="Ammiraju J.S.S."/>
            <person name="Engler F."/>
            <person name="Soderlund C."/>
            <person name="Wing R.A."/>
            <person name="Palmer L.E."/>
            <person name="de la Bastide M."/>
            <person name="Spiegel L."/>
            <person name="Nascimento L."/>
            <person name="Zutavern T."/>
            <person name="O'Shaughnessy A."/>
            <person name="Dike S."/>
            <person name="Dedhia N."/>
            <person name="Preston R."/>
            <person name="Balija V."/>
            <person name="McCombie W.R."/>
            <person name="Chow T."/>
            <person name="Chen H."/>
            <person name="Chung M."/>
            <person name="Chen C."/>
            <person name="Shaw J."/>
            <person name="Wu H."/>
            <person name="Hsiao K."/>
            <person name="Chao Y."/>
            <person name="Chu M."/>
            <person name="Cheng C."/>
            <person name="Hour A."/>
            <person name="Lee P."/>
            <person name="Lin S."/>
            <person name="Lin Y."/>
            <person name="Liou J."/>
            <person name="Liu S."/>
            <person name="Hsing Y."/>
            <person name="Raghuvanshi S."/>
            <person name="Mohanty A."/>
            <person name="Bharti A.K."/>
            <person name="Gaur A."/>
            <person name="Gupta V."/>
            <person name="Kumar D."/>
            <person name="Ravi V."/>
            <person name="Vij S."/>
            <person name="Kapur A."/>
            <person name="Khurana P."/>
            <person name="Khurana P."/>
            <person name="Khurana J.P."/>
            <person name="Tyagi A.K."/>
            <person name="Gaikwad K."/>
            <person name="Singh A."/>
            <person name="Dalal V."/>
            <person name="Srivastava S."/>
            <person name="Dixit A."/>
            <person name="Pal A.K."/>
            <person name="Ghazi I.A."/>
            <person name="Yadav M."/>
            <person name="Pandit A."/>
            <person name="Bhargava A."/>
            <person name="Sureshbabu K."/>
            <person name="Batra K."/>
            <person name="Sharma T.R."/>
            <person name="Mohapatra T."/>
            <person name="Singh N.K."/>
            <person name="Messing J."/>
            <person name="Nelson A.B."/>
            <person name="Fuks G."/>
            <person name="Kavchok S."/>
            <person name="Keizer G."/>
            <person name="Linton E."/>
            <person name="Llaca V."/>
            <person name="Song R."/>
            <person name="Tanyolac B."/>
            <person name="Young S."/>
            <person name="Ho-Il K."/>
            <person name="Hahn J.H."/>
            <person name="Sangsakoo G."/>
            <person name="Vanavichit A."/>
            <person name="de Mattos Luiz.A.T."/>
            <person name="Zimmer P.D."/>
            <person name="Malone G."/>
            <person name="Dellagostin O."/>
            <person name="de Oliveira A.C."/>
            <person name="Bevan M."/>
            <person name="Bancroft I."/>
            <person name="Minx P."/>
            <person name="Cordum H."/>
            <person name="Wilson R."/>
            <person name="Cheng Z."/>
            <person name="Jin W."/>
            <person name="Jiang J."/>
            <person name="Leong S.A."/>
            <person name="Iwama H."/>
            <person name="Gojobori T."/>
            <person name="Itoh T."/>
            <person name="Niimura Y."/>
            <person name="Fujii Y."/>
            <person name="Habara T."/>
            <person name="Sakai H."/>
            <person name="Sato Y."/>
            <person name="Wilson G."/>
            <person name="Kumar K."/>
            <person name="McCouch S."/>
            <person name="Juretic N."/>
            <person name="Hoen D."/>
            <person name="Wright S."/>
            <person name="Bruskiewich R."/>
            <person name="Bureau T."/>
            <person name="Miyao A."/>
            <person name="Hirochika H."/>
            <person name="Nishikawa T."/>
            <person name="Kadowaki K."/>
            <person name="Sugiura M."/>
            <person name="Burr B."/>
            <person name="Sasaki T."/>
        </authorList>
    </citation>
    <scope>NUCLEOTIDE SEQUENCE [LARGE SCALE GENOMIC DNA]</scope>
    <source>
        <strain evidence="3">cv. Nipponbare</strain>
    </source>
</reference>
<evidence type="ECO:0000256" key="1">
    <source>
        <dbReference type="SAM" id="MobiDB-lite"/>
    </source>
</evidence>
<dbReference type="Proteomes" id="UP000000763">
    <property type="component" value="Chromosome 10"/>
</dbReference>
<proteinExistence type="predicted"/>
<feature type="region of interest" description="Disordered" evidence="1">
    <location>
        <begin position="78"/>
        <end position="115"/>
    </location>
</feature>
<feature type="compositionally biased region" description="Low complexity" evidence="1">
    <location>
        <begin position="83"/>
        <end position="102"/>
    </location>
</feature>
<protein>
    <submittedName>
        <fullName evidence="2">Uncharacterized protein</fullName>
    </submittedName>
</protein>
<feature type="region of interest" description="Disordered" evidence="1">
    <location>
        <begin position="17"/>
        <end position="63"/>
    </location>
</feature>
<dbReference type="EMBL" id="AC068951">
    <property type="protein sequence ID" value="AAM93738.1"/>
    <property type="molecule type" value="Genomic_DNA"/>
</dbReference>
<evidence type="ECO:0000313" key="3">
    <source>
        <dbReference type="Proteomes" id="UP000000763"/>
    </source>
</evidence>
<dbReference type="AlphaFoldDB" id="Q8LNQ7"/>
<organism evidence="2 3">
    <name type="scientific">Oryza sativa subsp. japonica</name>
    <name type="common">Rice</name>
    <dbReference type="NCBI Taxonomy" id="39947"/>
    <lineage>
        <taxon>Eukaryota</taxon>
        <taxon>Viridiplantae</taxon>
        <taxon>Streptophyta</taxon>
        <taxon>Embryophyta</taxon>
        <taxon>Tracheophyta</taxon>
        <taxon>Spermatophyta</taxon>
        <taxon>Magnoliopsida</taxon>
        <taxon>Liliopsida</taxon>
        <taxon>Poales</taxon>
        <taxon>Poaceae</taxon>
        <taxon>BOP clade</taxon>
        <taxon>Oryzoideae</taxon>
        <taxon>Oryzeae</taxon>
        <taxon>Oryzinae</taxon>
        <taxon>Oryza</taxon>
        <taxon>Oryza sativa</taxon>
    </lineage>
</organism>